<protein>
    <recommendedName>
        <fullName evidence="3">Tetratricopeptide repeat protein</fullName>
    </recommendedName>
</protein>
<evidence type="ECO:0000313" key="1">
    <source>
        <dbReference type="EMBL" id="MEJ8643852.1"/>
    </source>
</evidence>
<reference evidence="1 2" key="1">
    <citation type="submission" date="2024-03" db="EMBL/GenBank/DDBJ databases">
        <title>Novel Streptomyces species of biotechnological and ecological value are a feature of Machair soil.</title>
        <authorList>
            <person name="Prole J.R."/>
            <person name="Goodfellow M."/>
            <person name="Allenby N."/>
            <person name="Ward A.C."/>
        </authorList>
    </citation>
    <scope>NUCLEOTIDE SEQUENCE [LARGE SCALE GENOMIC DNA]</scope>
    <source>
        <strain evidence="1 2">MS1.HAVA.3</strain>
    </source>
</reference>
<dbReference type="InterPro" id="IPR011990">
    <property type="entry name" value="TPR-like_helical_dom_sf"/>
</dbReference>
<proteinExistence type="predicted"/>
<dbReference type="Gene3D" id="1.25.40.10">
    <property type="entry name" value="Tetratricopeptide repeat domain"/>
    <property type="match status" value="1"/>
</dbReference>
<sequence length="145" mass="16194">MDAAELDRRTRMHTECVPPDLVTYLLGHGHADVVRDLARDGEWFCARAWAQHLAEQGRREEAWGVLAPYVETGWWTAAGRAAELLDAWGRGEEAIALVRPYADAGERSALRDLALLLARHGRAEEAYGLLRPHVGTGSSPSPWWR</sequence>
<name>A0ABU8U7M3_9ACTN</name>
<comment type="caution">
    <text evidence="1">The sequence shown here is derived from an EMBL/GenBank/DDBJ whole genome shotgun (WGS) entry which is preliminary data.</text>
</comment>
<organism evidence="1 2">
    <name type="scientific">Streptomyces caledonius</name>
    <dbReference type="NCBI Taxonomy" id="3134107"/>
    <lineage>
        <taxon>Bacteria</taxon>
        <taxon>Bacillati</taxon>
        <taxon>Actinomycetota</taxon>
        <taxon>Actinomycetes</taxon>
        <taxon>Kitasatosporales</taxon>
        <taxon>Streptomycetaceae</taxon>
        <taxon>Streptomyces</taxon>
    </lineage>
</organism>
<dbReference type="Proteomes" id="UP001382904">
    <property type="component" value="Unassembled WGS sequence"/>
</dbReference>
<evidence type="ECO:0000313" key="2">
    <source>
        <dbReference type="Proteomes" id="UP001382904"/>
    </source>
</evidence>
<keyword evidence="2" id="KW-1185">Reference proteome</keyword>
<gene>
    <name evidence="1" type="ORF">WKI68_25765</name>
</gene>
<evidence type="ECO:0008006" key="3">
    <source>
        <dbReference type="Google" id="ProtNLM"/>
    </source>
</evidence>
<dbReference type="EMBL" id="JBBKAM010000002">
    <property type="protein sequence ID" value="MEJ8643852.1"/>
    <property type="molecule type" value="Genomic_DNA"/>
</dbReference>
<accession>A0ABU8U7M3</accession>